<sequence>MSMHRVYFLFVVLSAAGCATSRPVADATVSAVDAAPTARIREAAATQLVETRYEIRGYRDADDPCVRHEPHAVYRATRLPAGRSEGAWLTTVPRSAFAPASYAPLPPSDELAAELAAQRQITAELRAVRATIATTEQQAQAQFGRLVTQAAETVTLRRQLEQERARVQELEARLRGPRPATSSPATASSATSSGGQPRW</sequence>
<accession>B1ZPH5</accession>
<dbReference type="AlphaFoldDB" id="B1ZPH5"/>
<feature type="region of interest" description="Disordered" evidence="1">
    <location>
        <begin position="167"/>
        <end position="199"/>
    </location>
</feature>
<name>B1ZPH5_OPITP</name>
<evidence type="ECO:0008006" key="5">
    <source>
        <dbReference type="Google" id="ProtNLM"/>
    </source>
</evidence>
<protein>
    <recommendedName>
        <fullName evidence="5">Lipoprotein</fullName>
    </recommendedName>
</protein>
<dbReference type="KEGG" id="ote:Oter_1208"/>
<proteinExistence type="predicted"/>
<evidence type="ECO:0000256" key="2">
    <source>
        <dbReference type="SAM" id="SignalP"/>
    </source>
</evidence>
<feature type="compositionally biased region" description="Low complexity" evidence="1">
    <location>
        <begin position="179"/>
        <end position="193"/>
    </location>
</feature>
<feature type="chain" id="PRO_5002771948" description="Lipoprotein" evidence="2">
    <location>
        <begin position="22"/>
        <end position="199"/>
    </location>
</feature>
<dbReference type="eggNOG" id="ENOG5032JV4">
    <property type="taxonomic scope" value="Bacteria"/>
</dbReference>
<dbReference type="Proteomes" id="UP000007013">
    <property type="component" value="Chromosome"/>
</dbReference>
<reference evidence="3 4" key="1">
    <citation type="journal article" date="2011" name="J. Bacteriol.">
        <title>Genome sequence of the verrucomicrobium Opitutus terrae PB90-1, an abundant inhabitant of rice paddy soil ecosystems.</title>
        <authorList>
            <person name="van Passel M.W."/>
            <person name="Kant R."/>
            <person name="Palva A."/>
            <person name="Copeland A."/>
            <person name="Lucas S."/>
            <person name="Lapidus A."/>
            <person name="Glavina del Rio T."/>
            <person name="Pitluck S."/>
            <person name="Goltsman E."/>
            <person name="Clum A."/>
            <person name="Sun H."/>
            <person name="Schmutz J."/>
            <person name="Larimer F.W."/>
            <person name="Land M.L."/>
            <person name="Hauser L."/>
            <person name="Kyrpides N."/>
            <person name="Mikhailova N."/>
            <person name="Richardson P.P."/>
            <person name="Janssen P.H."/>
            <person name="de Vos W.M."/>
            <person name="Smidt H."/>
        </authorList>
    </citation>
    <scope>NUCLEOTIDE SEQUENCE [LARGE SCALE GENOMIC DNA]</scope>
    <source>
        <strain evidence="4">DSM 11246 / JCM 15787 / PB90-1</strain>
    </source>
</reference>
<dbReference type="HOGENOM" id="CLU_1494808_0_0_0"/>
<evidence type="ECO:0000313" key="4">
    <source>
        <dbReference type="Proteomes" id="UP000007013"/>
    </source>
</evidence>
<dbReference type="STRING" id="452637.Oter_1208"/>
<feature type="signal peptide" evidence="2">
    <location>
        <begin position="1"/>
        <end position="21"/>
    </location>
</feature>
<evidence type="ECO:0000256" key="1">
    <source>
        <dbReference type="SAM" id="MobiDB-lite"/>
    </source>
</evidence>
<keyword evidence="2" id="KW-0732">Signal</keyword>
<dbReference type="RefSeq" id="WP_012374032.1">
    <property type="nucleotide sequence ID" value="NC_010571.1"/>
</dbReference>
<organism evidence="3 4">
    <name type="scientific">Opitutus terrae (strain DSM 11246 / JCM 15787 / PB90-1)</name>
    <dbReference type="NCBI Taxonomy" id="452637"/>
    <lineage>
        <taxon>Bacteria</taxon>
        <taxon>Pseudomonadati</taxon>
        <taxon>Verrucomicrobiota</taxon>
        <taxon>Opitutia</taxon>
        <taxon>Opitutales</taxon>
        <taxon>Opitutaceae</taxon>
        <taxon>Opitutus</taxon>
    </lineage>
</organism>
<dbReference type="PROSITE" id="PS51257">
    <property type="entry name" value="PROKAR_LIPOPROTEIN"/>
    <property type="match status" value="1"/>
</dbReference>
<evidence type="ECO:0000313" key="3">
    <source>
        <dbReference type="EMBL" id="ACB74494.1"/>
    </source>
</evidence>
<keyword evidence="4" id="KW-1185">Reference proteome</keyword>
<dbReference type="EMBL" id="CP001032">
    <property type="protein sequence ID" value="ACB74494.1"/>
    <property type="molecule type" value="Genomic_DNA"/>
</dbReference>
<dbReference type="OrthoDB" id="206605at2"/>
<gene>
    <name evidence="3" type="ordered locus">Oter_1208</name>
</gene>